<dbReference type="PANTHER" id="PTHR47506">
    <property type="entry name" value="TRANSCRIPTIONAL REGULATORY PROTEIN"/>
    <property type="match status" value="1"/>
</dbReference>
<protein>
    <submittedName>
        <fullName evidence="6">TetR/AcrR family transcriptional regulator</fullName>
    </submittedName>
</protein>
<evidence type="ECO:0000256" key="2">
    <source>
        <dbReference type="ARBA" id="ARBA00023125"/>
    </source>
</evidence>
<evidence type="ECO:0000259" key="5">
    <source>
        <dbReference type="PROSITE" id="PS50977"/>
    </source>
</evidence>
<comment type="caution">
    <text evidence="6">The sequence shown here is derived from an EMBL/GenBank/DDBJ whole genome shotgun (WGS) entry which is preliminary data.</text>
</comment>
<dbReference type="PROSITE" id="PS50977">
    <property type="entry name" value="HTH_TETR_2"/>
    <property type="match status" value="1"/>
</dbReference>
<sequence>MTQASGATQDVPVRERILAAASRRYYADGIRAASADRLLAEAGVSKVTFYRYFPTKDDLVVAYLQEASAAERARVAAQRAAHPDDPVAVLRWYAGAVGQLACGPGFRGCLFINAAAELPDGNHPGRAVIAEHRAWLQGQAAELLAELQVRDPQAKAAQLMMLRDGAMVAGYLGSTPESVAAGLEAAARAVLAG</sequence>
<dbReference type="InterPro" id="IPR036271">
    <property type="entry name" value="Tet_transcr_reg_TetR-rel_C_sf"/>
</dbReference>
<dbReference type="Proteomes" id="UP001612915">
    <property type="component" value="Unassembled WGS sequence"/>
</dbReference>
<dbReference type="PANTHER" id="PTHR47506:SF6">
    <property type="entry name" value="HTH-TYPE TRANSCRIPTIONAL REPRESSOR NEMR"/>
    <property type="match status" value="1"/>
</dbReference>
<dbReference type="RefSeq" id="WP_398275332.1">
    <property type="nucleotide sequence ID" value="NZ_JBITLV010000001.1"/>
</dbReference>
<dbReference type="PRINTS" id="PR00455">
    <property type="entry name" value="HTHTETR"/>
</dbReference>
<keyword evidence="3" id="KW-0804">Transcription</keyword>
<dbReference type="InterPro" id="IPR001647">
    <property type="entry name" value="HTH_TetR"/>
</dbReference>
<dbReference type="EMBL" id="JBITLV010000001">
    <property type="protein sequence ID" value="MFI7586165.1"/>
    <property type="molecule type" value="Genomic_DNA"/>
</dbReference>
<evidence type="ECO:0000313" key="6">
    <source>
        <dbReference type="EMBL" id="MFI7586165.1"/>
    </source>
</evidence>
<evidence type="ECO:0000256" key="3">
    <source>
        <dbReference type="ARBA" id="ARBA00023163"/>
    </source>
</evidence>
<proteinExistence type="predicted"/>
<gene>
    <name evidence="6" type="ORF">ACIB24_03725</name>
</gene>
<dbReference type="Pfam" id="PF00440">
    <property type="entry name" value="TetR_N"/>
    <property type="match status" value="1"/>
</dbReference>
<organism evidence="6 7">
    <name type="scientific">Spongisporangium articulatum</name>
    <dbReference type="NCBI Taxonomy" id="3362603"/>
    <lineage>
        <taxon>Bacteria</taxon>
        <taxon>Bacillati</taxon>
        <taxon>Actinomycetota</taxon>
        <taxon>Actinomycetes</taxon>
        <taxon>Kineosporiales</taxon>
        <taxon>Kineosporiaceae</taxon>
        <taxon>Spongisporangium</taxon>
    </lineage>
</organism>
<dbReference type="SUPFAM" id="SSF48498">
    <property type="entry name" value="Tetracyclin repressor-like, C-terminal domain"/>
    <property type="match status" value="1"/>
</dbReference>
<evidence type="ECO:0000313" key="7">
    <source>
        <dbReference type="Proteomes" id="UP001612915"/>
    </source>
</evidence>
<name>A0ABW8AIH2_9ACTN</name>
<dbReference type="Gene3D" id="1.10.357.10">
    <property type="entry name" value="Tetracycline Repressor, domain 2"/>
    <property type="match status" value="1"/>
</dbReference>
<keyword evidence="1" id="KW-0805">Transcription regulation</keyword>
<dbReference type="InterPro" id="IPR009057">
    <property type="entry name" value="Homeodomain-like_sf"/>
</dbReference>
<reference evidence="6 7" key="1">
    <citation type="submission" date="2024-10" db="EMBL/GenBank/DDBJ databases">
        <title>The Natural Products Discovery Center: Release of the First 8490 Sequenced Strains for Exploring Actinobacteria Biosynthetic Diversity.</title>
        <authorList>
            <person name="Kalkreuter E."/>
            <person name="Kautsar S.A."/>
            <person name="Yang D."/>
            <person name="Bader C.D."/>
            <person name="Teijaro C.N."/>
            <person name="Fluegel L."/>
            <person name="Davis C.M."/>
            <person name="Simpson J.R."/>
            <person name="Lauterbach L."/>
            <person name="Steele A.D."/>
            <person name="Gui C."/>
            <person name="Meng S."/>
            <person name="Li G."/>
            <person name="Viehrig K."/>
            <person name="Ye F."/>
            <person name="Su P."/>
            <person name="Kiefer A.F."/>
            <person name="Nichols A."/>
            <person name="Cepeda A.J."/>
            <person name="Yan W."/>
            <person name="Fan B."/>
            <person name="Jiang Y."/>
            <person name="Adhikari A."/>
            <person name="Zheng C.-J."/>
            <person name="Schuster L."/>
            <person name="Cowan T.M."/>
            <person name="Smanski M.J."/>
            <person name="Chevrette M.G."/>
            <person name="De Carvalho L.P.S."/>
            <person name="Shen B."/>
        </authorList>
    </citation>
    <scope>NUCLEOTIDE SEQUENCE [LARGE SCALE GENOMIC DNA]</scope>
    <source>
        <strain evidence="6 7">NPDC049639</strain>
    </source>
</reference>
<feature type="domain" description="HTH tetR-type" evidence="5">
    <location>
        <begin position="11"/>
        <end position="71"/>
    </location>
</feature>
<keyword evidence="7" id="KW-1185">Reference proteome</keyword>
<dbReference type="SUPFAM" id="SSF46689">
    <property type="entry name" value="Homeodomain-like"/>
    <property type="match status" value="1"/>
</dbReference>
<accession>A0ABW8AIH2</accession>
<keyword evidence="2 4" id="KW-0238">DNA-binding</keyword>
<evidence type="ECO:0000256" key="1">
    <source>
        <dbReference type="ARBA" id="ARBA00023015"/>
    </source>
</evidence>
<evidence type="ECO:0000256" key="4">
    <source>
        <dbReference type="PROSITE-ProRule" id="PRU00335"/>
    </source>
</evidence>
<feature type="DNA-binding region" description="H-T-H motif" evidence="4">
    <location>
        <begin position="34"/>
        <end position="53"/>
    </location>
</feature>